<protein>
    <submittedName>
        <fullName evidence="1">Addiction module antitoxin</fullName>
    </submittedName>
</protein>
<gene>
    <name evidence="1" type="primary">dinJ2</name>
    <name evidence="1" type="ORF">NCTC11062_01613</name>
</gene>
<dbReference type="InterPro" id="IPR013321">
    <property type="entry name" value="Arc_rbn_hlx_hlx"/>
</dbReference>
<dbReference type="Gene3D" id="1.10.1220.10">
    <property type="entry name" value="Met repressor-like"/>
    <property type="match status" value="1"/>
</dbReference>
<proteinExistence type="predicted"/>
<evidence type="ECO:0000313" key="2">
    <source>
        <dbReference type="Proteomes" id="UP000403538"/>
    </source>
</evidence>
<dbReference type="Proteomes" id="UP000403538">
    <property type="component" value="Unassembled WGS sequence"/>
</dbReference>
<reference evidence="1 2" key="1">
    <citation type="submission" date="2019-05" db="EMBL/GenBank/DDBJ databases">
        <authorList>
            <consortium name="Pathogen Informatics"/>
        </authorList>
    </citation>
    <scope>NUCLEOTIDE SEQUENCE [LARGE SCALE GENOMIC DNA]</scope>
    <source>
        <strain evidence="1 2">NCTC11062</strain>
    </source>
</reference>
<dbReference type="GO" id="GO:0006355">
    <property type="term" value="P:regulation of DNA-templated transcription"/>
    <property type="evidence" value="ECO:0007669"/>
    <property type="project" value="InterPro"/>
</dbReference>
<dbReference type="EMBL" id="CABEID010000001">
    <property type="protein sequence ID" value="VTS44136.1"/>
    <property type="molecule type" value="Genomic_DNA"/>
</dbReference>
<accession>A0A4U9ZUH4</accession>
<evidence type="ECO:0000313" key="1">
    <source>
        <dbReference type="EMBL" id="VTS44136.1"/>
    </source>
</evidence>
<dbReference type="AlphaFoldDB" id="A0A4U9ZUH4"/>
<sequence>MTKKMFQKRVDSELLDEVSVLYKSLGTSVGDAFVMFLQKSKEVNGLPFDLRKQVHDISDNPLERLALANSNVIKVTASNPEAIADFFDEDYPEYEERHGQL</sequence>
<dbReference type="RefSeq" id="WP_106006653.1">
    <property type="nucleotide sequence ID" value="NZ_CABEID010000001.1"/>
</dbReference>
<name>A0A4U9ZUH4_STRAP</name>
<organism evidence="1 2">
    <name type="scientific">Streptococcus anginosus</name>
    <dbReference type="NCBI Taxonomy" id="1328"/>
    <lineage>
        <taxon>Bacteria</taxon>
        <taxon>Bacillati</taxon>
        <taxon>Bacillota</taxon>
        <taxon>Bacilli</taxon>
        <taxon>Lactobacillales</taxon>
        <taxon>Streptococcaceae</taxon>
        <taxon>Streptococcus</taxon>
        <taxon>Streptococcus anginosus group</taxon>
    </lineage>
</organism>